<feature type="region of interest" description="Disordered" evidence="6">
    <location>
        <begin position="1"/>
        <end position="31"/>
    </location>
</feature>
<dbReference type="SUPFAM" id="SSF52833">
    <property type="entry name" value="Thioredoxin-like"/>
    <property type="match status" value="1"/>
</dbReference>
<keyword evidence="7" id="KW-0812">Transmembrane</keyword>
<keyword evidence="10" id="KW-1185">Reference proteome</keyword>
<keyword evidence="7" id="KW-1133">Transmembrane helix</keyword>
<feature type="domain" description="Thioredoxin-like fold" evidence="8">
    <location>
        <begin position="112"/>
        <end position="279"/>
    </location>
</feature>
<dbReference type="CDD" id="cd02972">
    <property type="entry name" value="DsbA_family"/>
    <property type="match status" value="1"/>
</dbReference>
<dbReference type="EMBL" id="BAAAQY010000008">
    <property type="protein sequence ID" value="GAA2240011.1"/>
    <property type="molecule type" value="Genomic_DNA"/>
</dbReference>
<accession>A0ABN3DSN2</accession>
<feature type="compositionally biased region" description="Basic and acidic residues" evidence="6">
    <location>
        <begin position="7"/>
        <end position="31"/>
    </location>
</feature>
<comment type="similarity">
    <text evidence="1">Belongs to the thioredoxin family. DsbA subfamily.</text>
</comment>
<evidence type="ECO:0000256" key="6">
    <source>
        <dbReference type="SAM" id="MobiDB-lite"/>
    </source>
</evidence>
<dbReference type="PANTHER" id="PTHR13887:SF14">
    <property type="entry name" value="DISULFIDE BOND FORMATION PROTEIN D"/>
    <property type="match status" value="1"/>
</dbReference>
<evidence type="ECO:0000313" key="9">
    <source>
        <dbReference type="EMBL" id="GAA2240011.1"/>
    </source>
</evidence>
<name>A0ABN3DSN2_9MICO</name>
<dbReference type="InterPro" id="IPR012336">
    <property type="entry name" value="Thioredoxin-like_fold"/>
</dbReference>
<keyword evidence="2" id="KW-0732">Signal</keyword>
<dbReference type="PANTHER" id="PTHR13887">
    <property type="entry name" value="GLUTATHIONE S-TRANSFERASE KAPPA"/>
    <property type="match status" value="1"/>
</dbReference>
<evidence type="ECO:0000256" key="2">
    <source>
        <dbReference type="ARBA" id="ARBA00022729"/>
    </source>
</evidence>
<organism evidence="9 10">
    <name type="scientific">Herbiconiux moechotypicola</name>
    <dbReference type="NCBI Taxonomy" id="637393"/>
    <lineage>
        <taxon>Bacteria</taxon>
        <taxon>Bacillati</taxon>
        <taxon>Actinomycetota</taxon>
        <taxon>Actinomycetes</taxon>
        <taxon>Micrococcales</taxon>
        <taxon>Microbacteriaceae</taxon>
        <taxon>Herbiconiux</taxon>
    </lineage>
</organism>
<evidence type="ECO:0000313" key="10">
    <source>
        <dbReference type="Proteomes" id="UP001500929"/>
    </source>
</evidence>
<keyword evidence="7" id="KW-0472">Membrane</keyword>
<protein>
    <submittedName>
        <fullName evidence="9">Thioredoxin domain-containing protein</fullName>
    </submittedName>
</protein>
<gene>
    <name evidence="9" type="ORF">GCM10009851_26770</name>
</gene>
<keyword evidence="3" id="KW-0560">Oxidoreductase</keyword>
<evidence type="ECO:0000256" key="4">
    <source>
        <dbReference type="ARBA" id="ARBA00023157"/>
    </source>
</evidence>
<dbReference type="RefSeq" id="WP_259480129.1">
    <property type="nucleotide sequence ID" value="NZ_BAAAQY010000008.1"/>
</dbReference>
<evidence type="ECO:0000256" key="7">
    <source>
        <dbReference type="SAM" id="Phobius"/>
    </source>
</evidence>
<feature type="compositionally biased region" description="Low complexity" evidence="6">
    <location>
        <begin position="292"/>
        <end position="310"/>
    </location>
</feature>
<dbReference type="Proteomes" id="UP001500929">
    <property type="component" value="Unassembled WGS sequence"/>
</dbReference>
<keyword evidence="4" id="KW-1015">Disulfide bond</keyword>
<evidence type="ECO:0000259" key="8">
    <source>
        <dbReference type="Pfam" id="PF13462"/>
    </source>
</evidence>
<reference evidence="9 10" key="1">
    <citation type="journal article" date="2019" name="Int. J. Syst. Evol. Microbiol.">
        <title>The Global Catalogue of Microorganisms (GCM) 10K type strain sequencing project: providing services to taxonomists for standard genome sequencing and annotation.</title>
        <authorList>
            <consortium name="The Broad Institute Genomics Platform"/>
            <consortium name="The Broad Institute Genome Sequencing Center for Infectious Disease"/>
            <person name="Wu L."/>
            <person name="Ma J."/>
        </authorList>
    </citation>
    <scope>NUCLEOTIDE SEQUENCE [LARGE SCALE GENOMIC DNA]</scope>
    <source>
        <strain evidence="9 10">JCM 16117</strain>
    </source>
</reference>
<evidence type="ECO:0000256" key="3">
    <source>
        <dbReference type="ARBA" id="ARBA00023002"/>
    </source>
</evidence>
<evidence type="ECO:0000256" key="5">
    <source>
        <dbReference type="ARBA" id="ARBA00023284"/>
    </source>
</evidence>
<proteinExistence type="inferred from homology"/>
<dbReference type="Pfam" id="PF13462">
    <property type="entry name" value="Thioredoxin_4"/>
    <property type="match status" value="1"/>
</dbReference>
<keyword evidence="5" id="KW-0676">Redox-active center</keyword>
<comment type="caution">
    <text evidence="9">The sequence shown here is derived from an EMBL/GenBank/DDBJ whole genome shotgun (WGS) entry which is preliminary data.</text>
</comment>
<dbReference type="Gene3D" id="3.40.30.10">
    <property type="entry name" value="Glutaredoxin"/>
    <property type="match status" value="1"/>
</dbReference>
<feature type="transmembrane region" description="Helical" evidence="7">
    <location>
        <begin position="40"/>
        <end position="61"/>
    </location>
</feature>
<sequence length="310" mass="32909">MTPGGTDDSRLSKNQRREAAREKAKQLREEQRKREVRNRVILFSSLGLVLVAIVVGVTLVITSTIRPAGPGPANMASDGIVIGQGFVAQPTAALAAGEDPIPTETDPASGVVDIRLYVDYLCPYCGQFETTNNEQMGEWIDSGAATVEIHPLSILDRASLGSRYSTRAANAAACVANYSPDQFWAFNGLLYTNQPEENTEGLDNAALKDLVSQAGVTEQSSIDSCIDDTTFRGWVEDATTRALNDPLPGTDFSVEGTPTVLVNGQKYSGSLTDPDAFSAFVVQVAGEAYDDSTATPTPTPSAEPTETPAG</sequence>
<evidence type="ECO:0000256" key="1">
    <source>
        <dbReference type="ARBA" id="ARBA00005791"/>
    </source>
</evidence>
<dbReference type="InterPro" id="IPR036249">
    <property type="entry name" value="Thioredoxin-like_sf"/>
</dbReference>
<feature type="region of interest" description="Disordered" evidence="6">
    <location>
        <begin position="289"/>
        <end position="310"/>
    </location>
</feature>